<comment type="similarity">
    <text evidence="1">Belongs to the UPF0339 family. Duplicated subfamily.</text>
</comment>
<dbReference type="KEGG" id="lue:DCD74_02185"/>
<sequence>MAGVSYFYIYKDNSGEWRWNFTSSNGRTIAVSSESYKNLGDCEHSVSLIKTESPAAPVIGDDNYKKLR</sequence>
<dbReference type="AlphaFoldDB" id="A0A344J3P4"/>
<evidence type="ECO:0000256" key="1">
    <source>
        <dbReference type="ARBA" id="ARBA00007576"/>
    </source>
</evidence>
<feature type="domain" description="DUF1508" evidence="2">
    <location>
        <begin position="12"/>
        <end position="58"/>
    </location>
</feature>
<evidence type="ECO:0000313" key="4">
    <source>
        <dbReference type="Proteomes" id="UP000251842"/>
    </source>
</evidence>
<gene>
    <name evidence="3" type="ORF">DCD74_02185</name>
</gene>
<organism evidence="3 4">
    <name type="scientific">Solilutibacter oculi</name>
    <dbReference type="NCBI Taxonomy" id="2698682"/>
    <lineage>
        <taxon>Bacteria</taxon>
        <taxon>Pseudomonadati</taxon>
        <taxon>Pseudomonadota</taxon>
        <taxon>Gammaproteobacteria</taxon>
        <taxon>Lysobacterales</taxon>
        <taxon>Lysobacteraceae</taxon>
        <taxon>Solilutibacter</taxon>
    </lineage>
</organism>
<evidence type="ECO:0000313" key="3">
    <source>
        <dbReference type="EMBL" id="AXA83654.1"/>
    </source>
</evidence>
<dbReference type="EMBL" id="CP029556">
    <property type="protein sequence ID" value="AXA83654.1"/>
    <property type="molecule type" value="Genomic_DNA"/>
</dbReference>
<proteinExistence type="inferred from homology"/>
<evidence type="ECO:0000259" key="2">
    <source>
        <dbReference type="Pfam" id="PF07411"/>
    </source>
</evidence>
<dbReference type="RefSeq" id="WP_112925873.1">
    <property type="nucleotide sequence ID" value="NZ_CP029556.1"/>
</dbReference>
<keyword evidence="4" id="KW-1185">Reference proteome</keyword>
<dbReference type="Pfam" id="PF07411">
    <property type="entry name" value="DUF1508"/>
    <property type="match status" value="1"/>
</dbReference>
<name>A0A344J3P4_9GAMM</name>
<dbReference type="Proteomes" id="UP000251842">
    <property type="component" value="Chromosome"/>
</dbReference>
<protein>
    <recommendedName>
        <fullName evidence="2">DUF1508 domain-containing protein</fullName>
    </recommendedName>
</protein>
<accession>A0A344J3P4</accession>
<reference evidence="4" key="1">
    <citation type="submission" date="2018-05" db="EMBL/GenBank/DDBJ databases">
        <title>Luteimonas pekinense sp. nov., isolated from human Meibomian gland secretions, Beijing, China.</title>
        <authorList>
            <person name="Wen T."/>
            <person name="Bai H."/>
            <person name="Lv H."/>
        </authorList>
    </citation>
    <scope>NUCLEOTIDE SEQUENCE [LARGE SCALE GENOMIC DNA]</scope>
    <source>
        <strain evidence="4">83-4</strain>
    </source>
</reference>
<dbReference type="Gene3D" id="3.30.160.160">
    <property type="entry name" value="YegP-like"/>
    <property type="match status" value="1"/>
</dbReference>
<dbReference type="SUPFAM" id="SSF160113">
    <property type="entry name" value="YegP-like"/>
    <property type="match status" value="1"/>
</dbReference>
<dbReference type="InterPro" id="IPR010879">
    <property type="entry name" value="DUF1508"/>
</dbReference>
<dbReference type="InterPro" id="IPR036913">
    <property type="entry name" value="YegP-like_sf"/>
</dbReference>
<dbReference type="OrthoDB" id="9802792at2"/>